<proteinExistence type="predicted"/>
<sequence length="194" mass="21836">MVPVQVFVSAVETEAAFVPSVPQHEADGVAVRLEGIGHIISLVLLPKIIGMEPGSQIFVADSFPVQVQFINPQSCRINARLADRFCRQPEQFPHKRHPLHLASGFDPFPSPRFLFLRCLEVVDLGRRVLSASILRGHFPEVARARLQFDFGLIAQRIQIGLHRAVMDDFFKSLIQRDDDTGPLQFFPKRCVNCP</sequence>
<reference evidence="1" key="1">
    <citation type="submission" date="2019-08" db="EMBL/GenBank/DDBJ databases">
        <authorList>
            <person name="Kucharzyk K."/>
            <person name="Murdoch R.W."/>
            <person name="Higgins S."/>
            <person name="Loffler F."/>
        </authorList>
    </citation>
    <scope>NUCLEOTIDE SEQUENCE</scope>
</reference>
<dbReference type="AlphaFoldDB" id="A0A644ZR15"/>
<name>A0A644ZR15_9ZZZZ</name>
<accession>A0A644ZR15</accession>
<gene>
    <name evidence="1" type="ORF">SDC9_87733</name>
</gene>
<dbReference type="EMBL" id="VSSQ01009241">
    <property type="protein sequence ID" value="MPM41083.1"/>
    <property type="molecule type" value="Genomic_DNA"/>
</dbReference>
<evidence type="ECO:0000313" key="1">
    <source>
        <dbReference type="EMBL" id="MPM41083.1"/>
    </source>
</evidence>
<protein>
    <submittedName>
        <fullName evidence="1">Uncharacterized protein</fullName>
    </submittedName>
</protein>
<organism evidence="1">
    <name type="scientific">bioreactor metagenome</name>
    <dbReference type="NCBI Taxonomy" id="1076179"/>
    <lineage>
        <taxon>unclassified sequences</taxon>
        <taxon>metagenomes</taxon>
        <taxon>ecological metagenomes</taxon>
    </lineage>
</organism>
<comment type="caution">
    <text evidence="1">The sequence shown here is derived from an EMBL/GenBank/DDBJ whole genome shotgun (WGS) entry which is preliminary data.</text>
</comment>